<accession>A0A918AH86</accession>
<reference evidence="1" key="1">
    <citation type="journal article" date="2014" name="Int. J. Syst. Evol. Microbiol.">
        <title>Complete genome sequence of Corynebacterium casei LMG S-19264T (=DSM 44701T), isolated from a smear-ripened cheese.</title>
        <authorList>
            <consortium name="US DOE Joint Genome Institute (JGI-PGF)"/>
            <person name="Walter F."/>
            <person name="Albersmeier A."/>
            <person name="Kalinowski J."/>
            <person name="Ruckert C."/>
        </authorList>
    </citation>
    <scope>NUCLEOTIDE SEQUENCE</scope>
    <source>
        <strain evidence="1">JCM 3313</strain>
    </source>
</reference>
<comment type="caution">
    <text evidence="1">The sequence shown here is derived from an EMBL/GenBank/DDBJ whole genome shotgun (WGS) entry which is preliminary data.</text>
</comment>
<dbReference type="EMBL" id="BMRG01000001">
    <property type="protein sequence ID" value="GGP37219.1"/>
    <property type="molecule type" value="Genomic_DNA"/>
</dbReference>
<evidence type="ECO:0000313" key="1">
    <source>
        <dbReference type="EMBL" id="GGP37219.1"/>
    </source>
</evidence>
<dbReference type="AlphaFoldDB" id="A0A918AH86"/>
<reference evidence="1" key="2">
    <citation type="submission" date="2020-09" db="EMBL/GenBank/DDBJ databases">
        <authorList>
            <person name="Sun Q."/>
            <person name="Ohkuma M."/>
        </authorList>
    </citation>
    <scope>NUCLEOTIDE SEQUENCE</scope>
    <source>
        <strain evidence="1">JCM 3313</strain>
    </source>
</reference>
<organism evidence="1 2">
    <name type="scientific">Saccharothrix coeruleofusca</name>
    <dbReference type="NCBI Taxonomy" id="33919"/>
    <lineage>
        <taxon>Bacteria</taxon>
        <taxon>Bacillati</taxon>
        <taxon>Actinomycetota</taxon>
        <taxon>Actinomycetes</taxon>
        <taxon>Pseudonocardiales</taxon>
        <taxon>Pseudonocardiaceae</taxon>
        <taxon>Saccharothrix</taxon>
    </lineage>
</organism>
<proteinExistence type="predicted"/>
<sequence>MQFHVPVVNGPREGGQGAVRVLSTRVEVAFRGENFGVVVESHAIGGDPAVMPGAVLVGDGEQLRRVVLGEPSEEVRESGFVSQRLQVGQLGHVLRLSSWFQLDRAACLPLVKAGASGG</sequence>
<gene>
    <name evidence="1" type="ORF">GCM10010185_05710</name>
</gene>
<dbReference type="Proteomes" id="UP000639606">
    <property type="component" value="Unassembled WGS sequence"/>
</dbReference>
<evidence type="ECO:0000313" key="2">
    <source>
        <dbReference type="Proteomes" id="UP000639606"/>
    </source>
</evidence>
<keyword evidence="2" id="KW-1185">Reference proteome</keyword>
<protein>
    <submittedName>
        <fullName evidence="1">Uncharacterized protein</fullName>
    </submittedName>
</protein>
<name>A0A918AH86_9PSEU</name>